<organism evidence="1">
    <name type="scientific">uncultured Nocardioidaceae bacterium</name>
    <dbReference type="NCBI Taxonomy" id="253824"/>
    <lineage>
        <taxon>Bacteria</taxon>
        <taxon>Bacillati</taxon>
        <taxon>Actinomycetota</taxon>
        <taxon>Actinomycetes</taxon>
        <taxon>Propionibacteriales</taxon>
        <taxon>Nocardioidaceae</taxon>
        <taxon>environmental samples</taxon>
    </lineage>
</organism>
<dbReference type="AlphaFoldDB" id="A0A6J4MCX6"/>
<name>A0A6J4MCX6_9ACTN</name>
<sequence>MPAQVRPCSRVDAHPTVVPAGTLIIPVRLLGHQPGGVMC</sequence>
<accession>A0A6J4MCX6</accession>
<gene>
    <name evidence="1" type="ORF">AVDCRST_MAG36-2299</name>
</gene>
<reference evidence="1" key="1">
    <citation type="submission" date="2020-02" db="EMBL/GenBank/DDBJ databases">
        <authorList>
            <person name="Meier V. D."/>
        </authorList>
    </citation>
    <scope>NUCLEOTIDE SEQUENCE</scope>
    <source>
        <strain evidence="1">AVDCRST_MAG36</strain>
    </source>
</reference>
<evidence type="ECO:0000313" key="1">
    <source>
        <dbReference type="EMBL" id="CAA9355879.1"/>
    </source>
</evidence>
<proteinExistence type="predicted"/>
<protein>
    <submittedName>
        <fullName evidence="1">Uncharacterized protein</fullName>
    </submittedName>
</protein>
<dbReference type="EMBL" id="CADCUH010000153">
    <property type="protein sequence ID" value="CAA9355879.1"/>
    <property type="molecule type" value="Genomic_DNA"/>
</dbReference>